<reference evidence="2" key="1">
    <citation type="journal article" date="2019" name="Int. J. Syst. Evol. Microbiol.">
        <title>The Global Catalogue of Microorganisms (GCM) 10K type strain sequencing project: providing services to taxonomists for standard genome sequencing and annotation.</title>
        <authorList>
            <consortium name="The Broad Institute Genomics Platform"/>
            <consortium name="The Broad Institute Genome Sequencing Center for Infectious Disease"/>
            <person name="Wu L."/>
            <person name="Ma J."/>
        </authorList>
    </citation>
    <scope>NUCLEOTIDE SEQUENCE [LARGE SCALE GENOMIC DNA]</scope>
    <source>
        <strain evidence="2">CCUG 56401</strain>
    </source>
</reference>
<evidence type="ECO:0000313" key="2">
    <source>
        <dbReference type="Proteomes" id="UP001597018"/>
    </source>
</evidence>
<dbReference type="RefSeq" id="WP_345599987.1">
    <property type="nucleotide sequence ID" value="NZ_BAABLT010000001.1"/>
</dbReference>
<accession>A0ABW3FPP2</accession>
<proteinExistence type="predicted"/>
<evidence type="ECO:0000313" key="1">
    <source>
        <dbReference type="EMBL" id="MFD0919657.1"/>
    </source>
</evidence>
<dbReference type="Proteomes" id="UP001597018">
    <property type="component" value="Unassembled WGS sequence"/>
</dbReference>
<keyword evidence="2" id="KW-1185">Reference proteome</keyword>
<protein>
    <recommendedName>
        <fullName evidence="3">DivIVA domain-containing protein</fullName>
    </recommendedName>
</protein>
<organism evidence="1 2">
    <name type="scientific">Saccharopolyspora rosea</name>
    <dbReference type="NCBI Taxonomy" id="524884"/>
    <lineage>
        <taxon>Bacteria</taxon>
        <taxon>Bacillati</taxon>
        <taxon>Actinomycetota</taxon>
        <taxon>Actinomycetes</taxon>
        <taxon>Pseudonocardiales</taxon>
        <taxon>Pseudonocardiaceae</taxon>
        <taxon>Saccharopolyspora</taxon>
    </lineage>
</organism>
<name>A0ABW3FPP2_9PSEU</name>
<evidence type="ECO:0008006" key="3">
    <source>
        <dbReference type="Google" id="ProtNLM"/>
    </source>
</evidence>
<gene>
    <name evidence="1" type="ORF">ACFQ16_07870</name>
</gene>
<sequence length="143" mass="15509">MSDQTPIDPDYFSLRVRQALSGAVEPEDYLDDALAALAGPGDDEVMAQEFGVLASHPEVVAAGERVVAAEVAVLEAEAAGVTDKLAMRRLERARAEERAVLVRLQKRRALGHTVRSQSRVAQVIALQARFPRRFSMIRGGEAA</sequence>
<dbReference type="EMBL" id="JBHTIW010000003">
    <property type="protein sequence ID" value="MFD0919657.1"/>
    <property type="molecule type" value="Genomic_DNA"/>
</dbReference>
<comment type="caution">
    <text evidence="1">The sequence shown here is derived from an EMBL/GenBank/DDBJ whole genome shotgun (WGS) entry which is preliminary data.</text>
</comment>